<protein>
    <submittedName>
        <fullName evidence="2">Uncharacterized protein</fullName>
    </submittedName>
</protein>
<comment type="caution">
    <text evidence="2">The sequence shown here is derived from an EMBL/GenBank/DDBJ whole genome shotgun (WGS) entry which is preliminary data.</text>
</comment>
<keyword evidence="1" id="KW-1133">Transmembrane helix</keyword>
<dbReference type="RefSeq" id="WP_166881403.1">
    <property type="nucleotide sequence ID" value="NZ_WHJH01000051.1"/>
</dbReference>
<evidence type="ECO:0000313" key="2">
    <source>
        <dbReference type="EMBL" id="NHZ92709.1"/>
    </source>
</evidence>
<accession>A0ABX0P0B0</accession>
<organism evidence="2 3">
    <name type="scientific">Massilia mucilaginosa</name>
    <dbReference type="NCBI Taxonomy" id="2609282"/>
    <lineage>
        <taxon>Bacteria</taxon>
        <taxon>Pseudomonadati</taxon>
        <taxon>Pseudomonadota</taxon>
        <taxon>Betaproteobacteria</taxon>
        <taxon>Burkholderiales</taxon>
        <taxon>Oxalobacteraceae</taxon>
        <taxon>Telluria group</taxon>
        <taxon>Massilia</taxon>
    </lineage>
</organism>
<evidence type="ECO:0000256" key="1">
    <source>
        <dbReference type="SAM" id="Phobius"/>
    </source>
</evidence>
<reference evidence="2 3" key="1">
    <citation type="submission" date="2019-10" db="EMBL/GenBank/DDBJ databases">
        <title>Taxonomy of Antarctic Massilia spp.: description of Massilia rubra sp. nov., Massilia aquatica sp. nov., Massilia mucilaginosa sp. nov., Massilia frigida sp. nov. isolated from streams, lakes and regoliths.</title>
        <authorList>
            <person name="Holochova P."/>
            <person name="Sedlacek I."/>
            <person name="Kralova S."/>
            <person name="Maslanova I."/>
            <person name="Busse H.-J."/>
            <person name="Stankova E."/>
            <person name="Vrbovska V."/>
            <person name="Kovarovic V."/>
            <person name="Bartak M."/>
            <person name="Svec P."/>
            <person name="Pantucek R."/>
        </authorList>
    </citation>
    <scope>NUCLEOTIDE SEQUENCE [LARGE SCALE GENOMIC DNA]</scope>
    <source>
        <strain evidence="2 3">CCM 8733</strain>
    </source>
</reference>
<keyword evidence="1" id="KW-0812">Transmembrane</keyword>
<feature type="transmembrane region" description="Helical" evidence="1">
    <location>
        <begin position="36"/>
        <end position="61"/>
    </location>
</feature>
<dbReference type="EMBL" id="WHJH01000051">
    <property type="protein sequence ID" value="NHZ92709.1"/>
    <property type="molecule type" value="Genomic_DNA"/>
</dbReference>
<dbReference type="Proteomes" id="UP000609726">
    <property type="component" value="Unassembled WGS sequence"/>
</dbReference>
<name>A0ABX0P0B0_9BURK</name>
<evidence type="ECO:0000313" key="3">
    <source>
        <dbReference type="Proteomes" id="UP000609726"/>
    </source>
</evidence>
<keyword evidence="1" id="KW-0472">Membrane</keyword>
<proteinExistence type="predicted"/>
<sequence length="198" mass="22127">MNEPDNTAAPVKLSWRAQHYQGSSTHVPPPVRFPAFAWFAGRPCLWSFLLVNSLVAALLVFNADVRARAVTDMHFLPFILLGPTALAWLMCRHVDTGDDVVCYEIDLAGKQIMLHLWRSSGRVDIVRVPFAAITSIKPHKSSESDVGGMWLGYLDEQGHSRLIAMQNALCETIIQAHLEALRPALGEKIKDWYVSHPD</sequence>
<keyword evidence="3" id="KW-1185">Reference proteome</keyword>
<gene>
    <name evidence="2" type="ORF">F2P45_27425</name>
</gene>